<dbReference type="Proteomes" id="UP001601197">
    <property type="component" value="Unassembled WGS sequence"/>
</dbReference>
<feature type="domain" description="Insertion element IS402-like" evidence="2">
    <location>
        <begin position="6"/>
        <end position="62"/>
    </location>
</feature>
<dbReference type="PANTHER" id="PTHR46637">
    <property type="entry name" value="TIS1421-TRANSPOSASE PROTEIN A"/>
    <property type="match status" value="1"/>
</dbReference>
<sequence length="80" mass="8895">MRRHELTDAQWQRIGPLLPAHGKPGGQWADHRKVINGVLFRARTCVPWPGCRSRPTPPTPTVNWPRPLRGRAGSALGSGR</sequence>
<dbReference type="InterPro" id="IPR052909">
    <property type="entry name" value="Transposase_6_like"/>
</dbReference>
<comment type="caution">
    <text evidence="3">The sequence shown here is derived from an EMBL/GenBank/DDBJ whole genome shotgun (WGS) entry which is preliminary data.</text>
</comment>
<organism evidence="3 4">
    <name type="scientific">Streptomyces kebangsaanensis</name>
    <dbReference type="NCBI Taxonomy" id="864058"/>
    <lineage>
        <taxon>Bacteria</taxon>
        <taxon>Bacillati</taxon>
        <taxon>Actinomycetota</taxon>
        <taxon>Actinomycetes</taxon>
        <taxon>Kitasatosporales</taxon>
        <taxon>Streptomycetaceae</taxon>
        <taxon>Streptomyces</taxon>
    </lineage>
</organism>
<evidence type="ECO:0000256" key="1">
    <source>
        <dbReference type="SAM" id="MobiDB-lite"/>
    </source>
</evidence>
<keyword evidence="4" id="KW-1185">Reference proteome</keyword>
<evidence type="ECO:0000313" key="4">
    <source>
        <dbReference type="Proteomes" id="UP001601197"/>
    </source>
</evidence>
<evidence type="ECO:0000259" key="2">
    <source>
        <dbReference type="Pfam" id="PF13340"/>
    </source>
</evidence>
<evidence type="ECO:0000313" key="3">
    <source>
        <dbReference type="EMBL" id="MFE9173199.1"/>
    </source>
</evidence>
<dbReference type="RefSeq" id="WP_388351675.1">
    <property type="nucleotide sequence ID" value="NZ_JBIAFJ010000031.1"/>
</dbReference>
<protein>
    <submittedName>
        <fullName evidence="3">Transposase</fullName>
    </submittedName>
</protein>
<name>A0ABW6KZA0_9ACTN</name>
<feature type="compositionally biased region" description="Low complexity" evidence="1">
    <location>
        <begin position="70"/>
        <end position="80"/>
    </location>
</feature>
<dbReference type="PANTHER" id="PTHR46637:SF1">
    <property type="entry name" value="BLL5188 PROTEIN"/>
    <property type="match status" value="1"/>
</dbReference>
<reference evidence="3 4" key="1">
    <citation type="submission" date="2024-10" db="EMBL/GenBank/DDBJ databases">
        <title>The Natural Products Discovery Center: Release of the First 8490 Sequenced Strains for Exploring Actinobacteria Biosynthetic Diversity.</title>
        <authorList>
            <person name="Kalkreuter E."/>
            <person name="Kautsar S.A."/>
            <person name="Yang D."/>
            <person name="Bader C.D."/>
            <person name="Teijaro C.N."/>
            <person name="Fluegel L."/>
            <person name="Davis C.M."/>
            <person name="Simpson J.R."/>
            <person name="Lauterbach L."/>
            <person name="Steele A.D."/>
            <person name="Gui C."/>
            <person name="Meng S."/>
            <person name="Li G."/>
            <person name="Viehrig K."/>
            <person name="Ye F."/>
            <person name="Su P."/>
            <person name="Kiefer A.F."/>
            <person name="Nichols A."/>
            <person name="Cepeda A.J."/>
            <person name="Yan W."/>
            <person name="Fan B."/>
            <person name="Jiang Y."/>
            <person name="Adhikari A."/>
            <person name="Zheng C.-J."/>
            <person name="Schuster L."/>
            <person name="Cowan T.M."/>
            <person name="Smanski M.J."/>
            <person name="Chevrette M.G."/>
            <person name="De Carvalho L.P.S."/>
            <person name="Shen B."/>
        </authorList>
    </citation>
    <scope>NUCLEOTIDE SEQUENCE [LARGE SCALE GENOMIC DNA]</scope>
    <source>
        <strain evidence="3 4">NPDC007147</strain>
    </source>
</reference>
<feature type="region of interest" description="Disordered" evidence="1">
    <location>
        <begin position="51"/>
        <end position="80"/>
    </location>
</feature>
<dbReference type="EMBL" id="JBIAFJ010000031">
    <property type="protein sequence ID" value="MFE9173199.1"/>
    <property type="molecule type" value="Genomic_DNA"/>
</dbReference>
<dbReference type="Pfam" id="PF13340">
    <property type="entry name" value="DUF4096"/>
    <property type="match status" value="1"/>
</dbReference>
<accession>A0ABW6KZA0</accession>
<proteinExistence type="predicted"/>
<gene>
    <name evidence="3" type="ORF">ACFYNZ_27680</name>
</gene>
<dbReference type="InterPro" id="IPR025161">
    <property type="entry name" value="IS402-like_dom"/>
</dbReference>